<evidence type="ECO:0000313" key="6">
    <source>
        <dbReference type="EMBL" id="CAF1452409.1"/>
    </source>
</evidence>
<dbReference type="EMBL" id="CAJOBC010085000">
    <property type="protein sequence ID" value="CAF4325293.1"/>
    <property type="molecule type" value="Genomic_DNA"/>
</dbReference>
<feature type="transmembrane region" description="Helical" evidence="5">
    <location>
        <begin position="222"/>
        <end position="248"/>
    </location>
</feature>
<evidence type="ECO:0000256" key="1">
    <source>
        <dbReference type="ARBA" id="ARBA00004141"/>
    </source>
</evidence>
<keyword evidence="2 5" id="KW-0812">Transmembrane</keyword>
<evidence type="ECO:0000256" key="3">
    <source>
        <dbReference type="ARBA" id="ARBA00022989"/>
    </source>
</evidence>
<evidence type="ECO:0000313" key="7">
    <source>
        <dbReference type="EMBL" id="CAF4325293.1"/>
    </source>
</evidence>
<name>A0A815PPH0_9BILA</name>
<dbReference type="Proteomes" id="UP000681722">
    <property type="component" value="Unassembled WGS sequence"/>
</dbReference>
<keyword evidence="4 5" id="KW-0472">Membrane</keyword>
<keyword evidence="8" id="KW-1185">Reference proteome</keyword>
<reference evidence="6" key="1">
    <citation type="submission" date="2021-02" db="EMBL/GenBank/DDBJ databases">
        <authorList>
            <person name="Nowell W R."/>
        </authorList>
    </citation>
    <scope>NUCLEOTIDE SEQUENCE</scope>
</reference>
<feature type="transmembrane region" description="Helical" evidence="5">
    <location>
        <begin position="179"/>
        <end position="202"/>
    </location>
</feature>
<gene>
    <name evidence="6" type="ORF">GPM918_LOCUS34784</name>
    <name evidence="7" type="ORF">SRO942_LOCUS35489</name>
</gene>
<comment type="subcellular location">
    <subcellularLocation>
        <location evidence="1">Membrane</location>
        <topology evidence="1">Multi-pass membrane protein</topology>
    </subcellularLocation>
</comment>
<dbReference type="InterPro" id="IPR000832">
    <property type="entry name" value="GPCR_2_secretin-like"/>
</dbReference>
<organism evidence="6 8">
    <name type="scientific">Didymodactylos carnosus</name>
    <dbReference type="NCBI Taxonomy" id="1234261"/>
    <lineage>
        <taxon>Eukaryota</taxon>
        <taxon>Metazoa</taxon>
        <taxon>Spiralia</taxon>
        <taxon>Gnathifera</taxon>
        <taxon>Rotifera</taxon>
        <taxon>Eurotatoria</taxon>
        <taxon>Bdelloidea</taxon>
        <taxon>Philodinida</taxon>
        <taxon>Philodinidae</taxon>
        <taxon>Didymodactylos</taxon>
    </lineage>
</organism>
<keyword evidence="3 5" id="KW-1133">Transmembrane helix</keyword>
<feature type="transmembrane region" description="Helical" evidence="5">
    <location>
        <begin position="307"/>
        <end position="328"/>
    </location>
</feature>
<sequence length="329" mass="37210">MQFLDHWLYYLATLLQTTIQSQVNRRRQPHNSTQANMWRIISIVSYLTLPNRTSISAAQKLNTFTSDITLNLESQNNDDSTLSTFYFLPSILFKFAVQNDLKVIVSPVVGGYVDQTKIRSVNATMTFKYKNDQQSPGITIYQQVQQNKQNIISNGSTDGLSRQPTTQNIWIRVITNKHMIFGVFISFLLALIPTITAAALTSSFTQKIIIQYKTICWFNKSYLIGFVTIPVAIFVTLNILIIVIITVYHLSKAVRSHSSVMVTKQRMRMARFVCFISCITLGIAWMIGPLLSMFTSSSTSDAGKEAAQWIFTLLIGLEGVWTLLAYLVT</sequence>
<evidence type="ECO:0000256" key="2">
    <source>
        <dbReference type="ARBA" id="ARBA00022692"/>
    </source>
</evidence>
<feature type="transmembrane region" description="Helical" evidence="5">
    <location>
        <begin position="269"/>
        <end position="287"/>
    </location>
</feature>
<dbReference type="AlphaFoldDB" id="A0A815PPH0"/>
<dbReference type="Proteomes" id="UP000663829">
    <property type="component" value="Unassembled WGS sequence"/>
</dbReference>
<dbReference type="EMBL" id="CAJNOQ010019550">
    <property type="protein sequence ID" value="CAF1452409.1"/>
    <property type="molecule type" value="Genomic_DNA"/>
</dbReference>
<comment type="caution">
    <text evidence="6">The sequence shown here is derived from an EMBL/GenBank/DDBJ whole genome shotgun (WGS) entry which is preliminary data.</text>
</comment>
<evidence type="ECO:0000256" key="5">
    <source>
        <dbReference type="SAM" id="Phobius"/>
    </source>
</evidence>
<feature type="non-terminal residue" evidence="6">
    <location>
        <position position="1"/>
    </location>
</feature>
<evidence type="ECO:0000256" key="4">
    <source>
        <dbReference type="ARBA" id="ARBA00023136"/>
    </source>
</evidence>
<evidence type="ECO:0000313" key="8">
    <source>
        <dbReference type="Proteomes" id="UP000663829"/>
    </source>
</evidence>
<dbReference type="Pfam" id="PF00002">
    <property type="entry name" value="7tm_2"/>
    <property type="match status" value="1"/>
</dbReference>
<proteinExistence type="predicted"/>
<protein>
    <submittedName>
        <fullName evidence="6">Uncharacterized protein</fullName>
    </submittedName>
</protein>
<accession>A0A815PPH0</accession>